<dbReference type="Proteomes" id="UP001500888">
    <property type="component" value="Unassembled WGS sequence"/>
</dbReference>
<evidence type="ECO:0000313" key="2">
    <source>
        <dbReference type="EMBL" id="GAA3839386.1"/>
    </source>
</evidence>
<feature type="compositionally biased region" description="Basic and acidic residues" evidence="1">
    <location>
        <begin position="76"/>
        <end position="90"/>
    </location>
</feature>
<evidence type="ECO:0000256" key="1">
    <source>
        <dbReference type="SAM" id="MobiDB-lite"/>
    </source>
</evidence>
<comment type="caution">
    <text evidence="2">The sequence shown here is derived from an EMBL/GenBank/DDBJ whole genome shotgun (WGS) entry which is preliminary data.</text>
</comment>
<evidence type="ECO:0000313" key="3">
    <source>
        <dbReference type="Proteomes" id="UP001500888"/>
    </source>
</evidence>
<organism evidence="2 3">
    <name type="scientific">Sphaerisporangium flaviroseum</name>
    <dbReference type="NCBI Taxonomy" id="509199"/>
    <lineage>
        <taxon>Bacteria</taxon>
        <taxon>Bacillati</taxon>
        <taxon>Actinomycetota</taxon>
        <taxon>Actinomycetes</taxon>
        <taxon>Streptosporangiales</taxon>
        <taxon>Streptosporangiaceae</taxon>
        <taxon>Sphaerisporangium</taxon>
    </lineage>
</organism>
<name>A0ABP7JBG4_9ACTN</name>
<feature type="region of interest" description="Disordered" evidence="1">
    <location>
        <begin position="52"/>
        <end position="114"/>
    </location>
</feature>
<keyword evidence="3" id="KW-1185">Reference proteome</keyword>
<sequence length="201" mass="21716">MRSVKVVVRMARRRSAIILVGAAILAVVLGTGVAVTLILTGRDERAQRRWETGAAHPGGTPSGHPGQADPGYEDESSARSRESRARHGERTGAPPSANAPGDPRDGGLPPAPTRAEEDRATRLLLADPPLAKIVRKAYAEAAHRTLSSAADLRVRSLIFRRFGCETRRCLQLFVWFPNGEALDIGRIVVDMSSGGVRVLRW</sequence>
<accession>A0ABP7JBG4</accession>
<protein>
    <submittedName>
        <fullName evidence="2">Uncharacterized protein</fullName>
    </submittedName>
</protein>
<gene>
    <name evidence="2" type="ORF">GCM10022226_72140</name>
</gene>
<dbReference type="EMBL" id="BAAAZR010000043">
    <property type="protein sequence ID" value="GAA3839386.1"/>
    <property type="molecule type" value="Genomic_DNA"/>
</dbReference>
<reference evidence="3" key="1">
    <citation type="journal article" date="2019" name="Int. J. Syst. Evol. Microbiol.">
        <title>The Global Catalogue of Microorganisms (GCM) 10K type strain sequencing project: providing services to taxonomists for standard genome sequencing and annotation.</title>
        <authorList>
            <consortium name="The Broad Institute Genomics Platform"/>
            <consortium name="The Broad Institute Genome Sequencing Center for Infectious Disease"/>
            <person name="Wu L."/>
            <person name="Ma J."/>
        </authorList>
    </citation>
    <scope>NUCLEOTIDE SEQUENCE [LARGE SCALE GENOMIC DNA]</scope>
    <source>
        <strain evidence="3">JCM 16908</strain>
    </source>
</reference>
<proteinExistence type="predicted"/>